<dbReference type="RefSeq" id="WP_077429298.1">
    <property type="nucleotide sequence ID" value="NZ_JBCNFI010000041.1"/>
</dbReference>
<feature type="binding site" evidence="7">
    <location>
        <position position="159"/>
    </location>
    <ligand>
        <name>a divalent metal cation</name>
        <dbReference type="ChEBI" id="CHEBI:60240"/>
    </ligand>
</feature>
<organism evidence="10 11">
    <name type="scientific">Anoxybacillus kestanbolensis</name>
    <dbReference type="NCBI Taxonomy" id="227476"/>
    <lineage>
        <taxon>Bacteria</taxon>
        <taxon>Bacillati</taxon>
        <taxon>Bacillota</taxon>
        <taxon>Bacilli</taxon>
        <taxon>Bacillales</taxon>
        <taxon>Anoxybacillaceae</taxon>
        <taxon>Anoxybacillus</taxon>
    </lineage>
</organism>
<feature type="binding site" evidence="7">
    <location>
        <position position="133"/>
    </location>
    <ligand>
        <name>a divalent metal cation</name>
        <dbReference type="ChEBI" id="CHEBI:60240"/>
    </ligand>
</feature>
<dbReference type="FunFam" id="3.40.50.720:FF:000095">
    <property type="entry name" value="NADP-dependent malic enzyme"/>
    <property type="match status" value="1"/>
</dbReference>
<comment type="cofactor">
    <cofactor evidence="7">
        <name>Mg(2+)</name>
        <dbReference type="ChEBI" id="CHEBI:18420"/>
    </cofactor>
    <cofactor evidence="7">
        <name>Mn(2+)</name>
        <dbReference type="ChEBI" id="CHEBI:29035"/>
    </cofactor>
    <text evidence="7">Divalent metal cations. Prefers magnesium or manganese.</text>
</comment>
<dbReference type="Pfam" id="PF00390">
    <property type="entry name" value="malic"/>
    <property type="match status" value="1"/>
</dbReference>
<gene>
    <name evidence="10" type="ORF">BO219_09125</name>
</gene>
<evidence type="ECO:0000256" key="5">
    <source>
        <dbReference type="PIRSR" id="PIRSR000106-1"/>
    </source>
</evidence>
<feature type="binding site" evidence="6">
    <location>
        <position position="286"/>
    </location>
    <ligand>
        <name>(S)-malate</name>
        <dbReference type="ChEBI" id="CHEBI:15589"/>
    </ligand>
</feature>
<evidence type="ECO:0000256" key="6">
    <source>
        <dbReference type="PIRSR" id="PIRSR000106-2"/>
    </source>
</evidence>
<evidence type="ECO:0000256" key="7">
    <source>
        <dbReference type="PIRSR" id="PIRSR000106-3"/>
    </source>
</evidence>
<evidence type="ECO:0000313" key="10">
    <source>
        <dbReference type="EMBL" id="OOE02647.1"/>
    </source>
</evidence>
<protein>
    <submittedName>
        <fullName evidence="10">NAD-dependent malic enzyme</fullName>
    </submittedName>
</protein>
<dbReference type="InterPro" id="IPR045213">
    <property type="entry name" value="Malic_NAD-bd_bact_type"/>
</dbReference>
<dbReference type="PIRSF" id="PIRSF000106">
    <property type="entry name" value="ME"/>
    <property type="match status" value="1"/>
</dbReference>
<dbReference type="InterPro" id="IPR037062">
    <property type="entry name" value="Malic_N_dom_sf"/>
</dbReference>
<dbReference type="Proteomes" id="UP000188458">
    <property type="component" value="Unassembled WGS sequence"/>
</dbReference>
<dbReference type="InterPro" id="IPR046346">
    <property type="entry name" value="Aminoacid_DH-like_N_sf"/>
</dbReference>
<evidence type="ECO:0000256" key="1">
    <source>
        <dbReference type="ARBA" id="ARBA00001936"/>
    </source>
</evidence>
<reference evidence="11" key="1">
    <citation type="submission" date="2016-11" db="EMBL/GenBank/DDBJ databases">
        <title>Draft genome sequence of Anoxybacillus sp. strain 103 isolated from the Qarvajar hot spring in Nagorno-Karabach.</title>
        <authorList>
            <person name="Hovhannisyan P."/>
            <person name="Panosyan H."/>
            <person name="Birkeland N.-K."/>
        </authorList>
    </citation>
    <scope>NUCLEOTIDE SEQUENCE [LARGE SCALE GENOMIC DNA]</scope>
    <source>
        <strain evidence="11">103</strain>
    </source>
</reference>
<dbReference type="GO" id="GO:0051287">
    <property type="term" value="F:NAD binding"/>
    <property type="evidence" value="ECO:0007669"/>
    <property type="project" value="InterPro"/>
</dbReference>
<dbReference type="CDD" id="cd05311">
    <property type="entry name" value="NAD_bind_2_malic_enz"/>
    <property type="match status" value="1"/>
</dbReference>
<proteinExistence type="inferred from homology"/>
<feature type="domain" description="Malic enzyme N-terminal" evidence="9">
    <location>
        <begin position="15"/>
        <end position="148"/>
    </location>
</feature>
<feature type="binding site" evidence="6">
    <location>
        <position position="316"/>
    </location>
    <ligand>
        <name>(S)-malate</name>
        <dbReference type="ChEBI" id="CHEBI:15589"/>
    </ligand>
</feature>
<dbReference type="FunFam" id="3.40.50.10380:FF:000003">
    <property type="entry name" value="NADP-dependent malic enzyme"/>
    <property type="match status" value="1"/>
</dbReference>
<dbReference type="InterPro" id="IPR012301">
    <property type="entry name" value="Malic_N_dom"/>
</dbReference>
<comment type="caution">
    <text evidence="10">The sequence shown here is derived from an EMBL/GenBank/DDBJ whole genome shotgun (WGS) entry which is preliminary data.</text>
</comment>
<dbReference type="GO" id="GO:0046872">
    <property type="term" value="F:metal ion binding"/>
    <property type="evidence" value="ECO:0007669"/>
    <property type="project" value="UniProtKB-KW"/>
</dbReference>
<dbReference type="GO" id="GO:0004470">
    <property type="term" value="F:malic enzyme activity"/>
    <property type="evidence" value="ECO:0007669"/>
    <property type="project" value="InterPro"/>
</dbReference>
<dbReference type="InterPro" id="IPR001891">
    <property type="entry name" value="Malic_OxRdtase"/>
</dbReference>
<name>A0A1V3FLT6_9BACL</name>
<dbReference type="Gene3D" id="3.40.50.10380">
    <property type="entry name" value="Malic enzyme, N-terminal domain"/>
    <property type="match status" value="1"/>
</dbReference>
<dbReference type="InterPro" id="IPR015884">
    <property type="entry name" value="Malic_enzyme_CS"/>
</dbReference>
<comment type="similarity">
    <text evidence="2">Belongs to the malic enzymes family.</text>
</comment>
<dbReference type="InterPro" id="IPR036291">
    <property type="entry name" value="NAD(P)-bd_dom_sf"/>
</dbReference>
<dbReference type="SMART" id="SM01274">
    <property type="entry name" value="malic"/>
    <property type="match status" value="1"/>
</dbReference>
<feature type="active site" description="Proton donor" evidence="5">
    <location>
        <position position="36"/>
    </location>
</feature>
<dbReference type="AlphaFoldDB" id="A0A1V3FLT6"/>
<dbReference type="SUPFAM" id="SSF53223">
    <property type="entry name" value="Aminoacid dehydrogenase-like, N-terminal domain"/>
    <property type="match status" value="1"/>
</dbReference>
<comment type="cofactor">
    <cofactor evidence="1">
        <name>Mn(2+)</name>
        <dbReference type="ChEBI" id="CHEBI:29035"/>
    </cofactor>
</comment>
<sequence length="417" mass="44910">MSLFKEALHMHERYQGKLEVKAKVPLKNAYDLSLAYSPGVAEPCKVIHQEPSKIYDYTLKANTVAVVSNGSAVLGLGNIGAEAALPVMEGKAVLFKSFAGVDAFPICLNTSDAEQIIQTVKLLEPTFGGINLEDIAAPHCFIIEERLKQELNIPVFHDDQHGTAIVTVAGLVNALKLVNKKIEDIRVVINGAGAAGIAIIKLLRCYGVKHMIMCDSKGAIYEGRPYGMNDIKHEIAQWTNVEKKSGTLQEVIVGADVFIGVSVAGALTASMIETMNRDAIIFAMANPTPEIMPEDALQAGATVVGTGRSDYPNQVNNVLAFPGIFRGALDVRAKQINEQMKMAAVEAIANLITEDELRADYVIPAPFDPRVAPAVAAAVAKAAMETGVAQVIVDPKEVEKRTRQLAVIAGEHEHDYF</sequence>
<keyword evidence="11" id="KW-1185">Reference proteome</keyword>
<evidence type="ECO:0000313" key="11">
    <source>
        <dbReference type="Proteomes" id="UP000188458"/>
    </source>
</evidence>
<dbReference type="Gene3D" id="3.40.50.720">
    <property type="entry name" value="NAD(P)-binding Rossmann-like Domain"/>
    <property type="match status" value="1"/>
</dbReference>
<evidence type="ECO:0000256" key="2">
    <source>
        <dbReference type="ARBA" id="ARBA00008785"/>
    </source>
</evidence>
<dbReference type="GO" id="GO:0016616">
    <property type="term" value="F:oxidoreductase activity, acting on the CH-OH group of donors, NAD or NADP as acceptor"/>
    <property type="evidence" value="ECO:0007669"/>
    <property type="project" value="InterPro"/>
</dbReference>
<feature type="binding site" evidence="7">
    <location>
        <position position="134"/>
    </location>
    <ligand>
        <name>a divalent metal cation</name>
        <dbReference type="ChEBI" id="CHEBI:60240"/>
    </ligand>
</feature>
<dbReference type="EMBL" id="MQAD01000013">
    <property type="protein sequence ID" value="OOE02647.1"/>
    <property type="molecule type" value="Genomic_DNA"/>
</dbReference>
<dbReference type="SMART" id="SM00919">
    <property type="entry name" value="Malic_M"/>
    <property type="match status" value="1"/>
</dbReference>
<keyword evidence="3 7" id="KW-0479">Metal-binding</keyword>
<evidence type="ECO:0000259" key="8">
    <source>
        <dbReference type="SMART" id="SM00919"/>
    </source>
</evidence>
<evidence type="ECO:0000259" key="9">
    <source>
        <dbReference type="SMART" id="SM01274"/>
    </source>
</evidence>
<accession>A0A1V3FLT6</accession>
<dbReference type="InterPro" id="IPR012302">
    <property type="entry name" value="Malic_NAD-bd"/>
</dbReference>
<dbReference type="PANTHER" id="PTHR43237:SF4">
    <property type="entry name" value="NADP-DEPENDENT MALIC ENZYME"/>
    <property type="match status" value="1"/>
</dbReference>
<dbReference type="SUPFAM" id="SSF51735">
    <property type="entry name" value="NAD(P)-binding Rossmann-fold domains"/>
    <property type="match status" value="1"/>
</dbReference>
<dbReference type="Pfam" id="PF03949">
    <property type="entry name" value="Malic_M"/>
    <property type="match status" value="1"/>
</dbReference>
<feature type="active site" description="Proton acceptor" evidence="5">
    <location>
        <position position="91"/>
    </location>
</feature>
<keyword evidence="4" id="KW-0560">Oxidoreductase</keyword>
<evidence type="ECO:0000256" key="3">
    <source>
        <dbReference type="ARBA" id="ARBA00022723"/>
    </source>
</evidence>
<dbReference type="PANTHER" id="PTHR43237">
    <property type="entry name" value="NADP-DEPENDENT MALIC ENZYME"/>
    <property type="match status" value="1"/>
</dbReference>
<evidence type="ECO:0000256" key="4">
    <source>
        <dbReference type="ARBA" id="ARBA00023002"/>
    </source>
</evidence>
<dbReference type="PROSITE" id="PS00331">
    <property type="entry name" value="MALIC_ENZYMES"/>
    <property type="match status" value="1"/>
</dbReference>
<dbReference type="InterPro" id="IPR051674">
    <property type="entry name" value="Malate_Decarboxylase"/>
</dbReference>
<feature type="domain" description="Malic enzyme NAD-binding" evidence="8">
    <location>
        <begin position="160"/>
        <end position="384"/>
    </location>
</feature>